<dbReference type="AlphaFoldDB" id="A0A0E9T9A2"/>
<dbReference type="EMBL" id="GBXM01058575">
    <property type="protein sequence ID" value="JAH50002.1"/>
    <property type="molecule type" value="Transcribed_RNA"/>
</dbReference>
<evidence type="ECO:0000313" key="1">
    <source>
        <dbReference type="EMBL" id="JAH50002.1"/>
    </source>
</evidence>
<reference evidence="1" key="2">
    <citation type="journal article" date="2015" name="Fish Shellfish Immunol.">
        <title>Early steps in the European eel (Anguilla anguilla)-Vibrio vulnificus interaction in the gills: Role of the RtxA13 toxin.</title>
        <authorList>
            <person name="Callol A."/>
            <person name="Pajuelo D."/>
            <person name="Ebbesson L."/>
            <person name="Teles M."/>
            <person name="MacKenzie S."/>
            <person name="Amaro C."/>
        </authorList>
    </citation>
    <scope>NUCLEOTIDE SEQUENCE</scope>
</reference>
<protein>
    <submittedName>
        <fullName evidence="1">Uncharacterized protein</fullName>
    </submittedName>
</protein>
<sequence length="53" mass="6276">MFGSHWGIPCKYHDLPLEATTAYPLRHFPFLYFPGESLWTLRLSCVVNIRKCY</sequence>
<organism evidence="1">
    <name type="scientific">Anguilla anguilla</name>
    <name type="common">European freshwater eel</name>
    <name type="synonym">Muraena anguilla</name>
    <dbReference type="NCBI Taxonomy" id="7936"/>
    <lineage>
        <taxon>Eukaryota</taxon>
        <taxon>Metazoa</taxon>
        <taxon>Chordata</taxon>
        <taxon>Craniata</taxon>
        <taxon>Vertebrata</taxon>
        <taxon>Euteleostomi</taxon>
        <taxon>Actinopterygii</taxon>
        <taxon>Neopterygii</taxon>
        <taxon>Teleostei</taxon>
        <taxon>Anguilliformes</taxon>
        <taxon>Anguillidae</taxon>
        <taxon>Anguilla</taxon>
    </lineage>
</organism>
<name>A0A0E9T9A2_ANGAN</name>
<accession>A0A0E9T9A2</accession>
<reference evidence="1" key="1">
    <citation type="submission" date="2014-11" db="EMBL/GenBank/DDBJ databases">
        <authorList>
            <person name="Amaro Gonzalez C."/>
        </authorList>
    </citation>
    <scope>NUCLEOTIDE SEQUENCE</scope>
</reference>
<proteinExistence type="predicted"/>